<accession>A0A0F9T547</accession>
<proteinExistence type="predicted"/>
<reference evidence="1" key="1">
    <citation type="journal article" date="2015" name="Nature">
        <title>Complex archaea that bridge the gap between prokaryotes and eukaryotes.</title>
        <authorList>
            <person name="Spang A."/>
            <person name="Saw J.H."/>
            <person name="Jorgensen S.L."/>
            <person name="Zaremba-Niedzwiedzka K."/>
            <person name="Martijn J."/>
            <person name="Lind A.E."/>
            <person name="van Eijk R."/>
            <person name="Schleper C."/>
            <person name="Guy L."/>
            <person name="Ettema T.J."/>
        </authorList>
    </citation>
    <scope>NUCLEOTIDE SEQUENCE</scope>
</reference>
<gene>
    <name evidence="1" type="ORF">LCGC14_0392030</name>
</gene>
<dbReference type="EMBL" id="LAZR01000329">
    <property type="protein sequence ID" value="KKN74264.1"/>
    <property type="molecule type" value="Genomic_DNA"/>
</dbReference>
<name>A0A0F9T547_9ZZZZ</name>
<organism evidence="1">
    <name type="scientific">marine sediment metagenome</name>
    <dbReference type="NCBI Taxonomy" id="412755"/>
    <lineage>
        <taxon>unclassified sequences</taxon>
        <taxon>metagenomes</taxon>
        <taxon>ecological metagenomes</taxon>
    </lineage>
</organism>
<comment type="caution">
    <text evidence="1">The sequence shown here is derived from an EMBL/GenBank/DDBJ whole genome shotgun (WGS) entry which is preliminary data.</text>
</comment>
<protein>
    <submittedName>
        <fullName evidence="1">Uncharacterized protein</fullName>
    </submittedName>
</protein>
<sequence>MDFEVSQDVFYLLRLKALMAGKHFRCKGFTLTTTKGYKVRVNPKLPRLTARAISERGQLILNRIEKRAQRRRGG</sequence>
<evidence type="ECO:0000313" key="1">
    <source>
        <dbReference type="EMBL" id="KKN74264.1"/>
    </source>
</evidence>
<dbReference type="AlphaFoldDB" id="A0A0F9T547"/>